<feature type="compositionally biased region" description="Low complexity" evidence="2">
    <location>
        <begin position="469"/>
        <end position="494"/>
    </location>
</feature>
<feature type="region of interest" description="Disordered" evidence="2">
    <location>
        <begin position="254"/>
        <end position="276"/>
    </location>
</feature>
<evidence type="ECO:0000256" key="1">
    <source>
        <dbReference type="SAM" id="Coils"/>
    </source>
</evidence>
<sequence length="620" mass="67270">MVVAIQHGHACSTGRFNKTSKTECVQPLNAPPAITFPSQHQQQVYRLASADNPFPQTAYAHDPRPETMTLDVAVKAPPPAAADAAALVLLHHDGHFRLLERSPRDFRRLERQLQQETSCASLPSLGRVTAAARSFHPPEQLAARVAVALERFLVELTSNSPLLAASLALKTFLHGHVLPTHAAAGPSYRAAVCAAIEGPGGDESELVQRRVAAGCSVEHHVAVHVAEGEKRLVLWKFASRGPGVVFSARRSSGEAGGAEIDPYSGSSDAAGGVQEDDSERVHYRTSCDFADGDGFVYGHFVAETTCTLTLQWENVDTSSVVSKSLEFRVNVVPLEDAAEVLEVVDTLKSVDSAEWLDDYVSASEVTALEELVGWEHDEMEDGLDDYAVGDNSSGEGPEKNSPILSAVWEERAHELEAQVVSDPLSSELSRRLATTKQELKSALDRVQIAEEIYKANLETITQLECVPKASKAPSRAPASPATREEATAPAAAAPNTQSEGRASSELERVQQLCAGFQEQCLWRSVENVELEARLAASQLEAASWREQHAEQAAQLEALALQVRTLRAHKKLLVQEVKRLQPYAHVNLAALVHEAQEARMVQRSLQAKLDAVSEDTRPPPQ</sequence>
<feature type="region of interest" description="Disordered" evidence="2">
    <location>
        <begin position="382"/>
        <end position="401"/>
    </location>
</feature>
<dbReference type="GO" id="GO:0035091">
    <property type="term" value="F:phosphatidylinositol binding"/>
    <property type="evidence" value="ECO:0007669"/>
    <property type="project" value="InterPro"/>
</dbReference>
<protein>
    <submittedName>
        <fullName evidence="3">Unnamed protein product</fullName>
    </submittedName>
</protein>
<keyword evidence="4" id="KW-1185">Reference proteome</keyword>
<reference evidence="3" key="1">
    <citation type="submission" date="2023-04" db="EMBL/GenBank/DDBJ databases">
        <title>Phytophthora fragariaefolia NBRC 109709.</title>
        <authorList>
            <person name="Ichikawa N."/>
            <person name="Sato H."/>
            <person name="Tonouchi N."/>
        </authorList>
    </citation>
    <scope>NUCLEOTIDE SEQUENCE</scope>
    <source>
        <strain evidence="3">NBRC 109709</strain>
    </source>
</reference>
<dbReference type="InterPro" id="IPR036871">
    <property type="entry name" value="PX_dom_sf"/>
</dbReference>
<dbReference type="AlphaFoldDB" id="A0A9W7CRR1"/>
<dbReference type="SUPFAM" id="SSF64268">
    <property type="entry name" value="PX domain"/>
    <property type="match status" value="1"/>
</dbReference>
<gene>
    <name evidence="3" type="ORF">Pfra01_001233200</name>
</gene>
<organism evidence="3 4">
    <name type="scientific">Phytophthora fragariaefolia</name>
    <dbReference type="NCBI Taxonomy" id="1490495"/>
    <lineage>
        <taxon>Eukaryota</taxon>
        <taxon>Sar</taxon>
        <taxon>Stramenopiles</taxon>
        <taxon>Oomycota</taxon>
        <taxon>Peronosporomycetes</taxon>
        <taxon>Peronosporales</taxon>
        <taxon>Peronosporaceae</taxon>
        <taxon>Phytophthora</taxon>
    </lineage>
</organism>
<feature type="region of interest" description="Disordered" evidence="2">
    <location>
        <begin position="469"/>
        <end position="503"/>
    </location>
</feature>
<dbReference type="Proteomes" id="UP001165121">
    <property type="component" value="Unassembled WGS sequence"/>
</dbReference>
<proteinExistence type="predicted"/>
<accession>A0A9W7CRR1</accession>
<dbReference type="OrthoDB" id="165696at2759"/>
<evidence type="ECO:0000256" key="2">
    <source>
        <dbReference type="SAM" id="MobiDB-lite"/>
    </source>
</evidence>
<dbReference type="EMBL" id="BSXT01001238">
    <property type="protein sequence ID" value="GMF40318.1"/>
    <property type="molecule type" value="Genomic_DNA"/>
</dbReference>
<comment type="caution">
    <text evidence="3">The sequence shown here is derived from an EMBL/GenBank/DDBJ whole genome shotgun (WGS) entry which is preliminary data.</text>
</comment>
<evidence type="ECO:0000313" key="3">
    <source>
        <dbReference type="EMBL" id="GMF40318.1"/>
    </source>
</evidence>
<feature type="coiled-coil region" evidence="1">
    <location>
        <begin position="425"/>
        <end position="452"/>
    </location>
</feature>
<keyword evidence="1" id="KW-0175">Coiled coil</keyword>
<evidence type="ECO:0000313" key="4">
    <source>
        <dbReference type="Proteomes" id="UP001165121"/>
    </source>
</evidence>
<name>A0A9W7CRR1_9STRA</name>